<sequence length="473" mass="52064">MSKDYCKYHPLTTARWHCATCYIQVCDDCAPAGTDMEALPNCILCNQSLQPVRTGPVVTPFWLRYTDFLRLPFSLPGLGLLLIFLLLPMFAPENLLLPAAFVSYALLALIGWGLLRRGASGEVSFPGLPELGQMFAGPAAPLALLLAGVMTGLVLMTQKAALLAFLAALVFVGALPALLMVVARDKSVASLRQKDSWISVFQGVRFLYLPLGGGAVVLFILAHAFFGLLSDVATPGVAQGMRNVFYGYGLWVVFAVSGYCLIQFQDALGFEGERGRNKVRKSAVRRIDTNTAKLEVYLKEGMYDKAVSHLRGLAEKQRNDIAIQERYFQLLVFLKDKSGVAHQGESFMAALIAGGKGEEAVQILTKVRLVMPEFRPEEPAVAFDLAKACVECREFARAAALLDGMHQTAPHFPQLPEAYMLRAKLLSDKLGQSAAALDVMEYLVTRFQKHPRYESMRGFWKQLGGKDVSDEFH</sequence>
<keyword evidence="1" id="KW-1133">Transmembrane helix</keyword>
<feature type="transmembrane region" description="Helical" evidence="1">
    <location>
        <begin position="71"/>
        <end position="90"/>
    </location>
</feature>
<feature type="transmembrane region" description="Helical" evidence="1">
    <location>
        <begin position="204"/>
        <end position="225"/>
    </location>
</feature>
<organism evidence="2 3">
    <name type="scientific">Fluviicoccus keumensis</name>
    <dbReference type="NCBI Taxonomy" id="1435465"/>
    <lineage>
        <taxon>Bacteria</taxon>
        <taxon>Pseudomonadati</taxon>
        <taxon>Pseudomonadota</taxon>
        <taxon>Gammaproteobacteria</taxon>
        <taxon>Moraxellales</taxon>
        <taxon>Moraxellaceae</taxon>
        <taxon>Fluviicoccus</taxon>
    </lineage>
</organism>
<dbReference type="EMBL" id="SHKX01000015">
    <property type="protein sequence ID" value="RZU37014.1"/>
    <property type="molecule type" value="Genomic_DNA"/>
</dbReference>
<feature type="transmembrane region" description="Helical" evidence="1">
    <location>
        <begin position="135"/>
        <end position="156"/>
    </location>
</feature>
<dbReference type="AlphaFoldDB" id="A0A4Q7YJJ3"/>
<dbReference type="Gene3D" id="1.25.40.10">
    <property type="entry name" value="Tetratricopeptide repeat domain"/>
    <property type="match status" value="1"/>
</dbReference>
<feature type="transmembrane region" description="Helical" evidence="1">
    <location>
        <begin position="96"/>
        <end position="115"/>
    </location>
</feature>
<reference evidence="2 3" key="1">
    <citation type="submission" date="2019-02" db="EMBL/GenBank/DDBJ databases">
        <title>Genomic Encyclopedia of Type Strains, Phase IV (KMG-IV): sequencing the most valuable type-strain genomes for metagenomic binning, comparative biology and taxonomic classification.</title>
        <authorList>
            <person name="Goeker M."/>
        </authorList>
    </citation>
    <scope>NUCLEOTIDE SEQUENCE [LARGE SCALE GENOMIC DNA]</scope>
    <source>
        <strain evidence="2 3">DSM 105135</strain>
    </source>
</reference>
<keyword evidence="1" id="KW-0472">Membrane</keyword>
<protein>
    <recommendedName>
        <fullName evidence="4">B box-type domain-containing protein</fullName>
    </recommendedName>
</protein>
<proteinExistence type="predicted"/>
<evidence type="ECO:0000313" key="3">
    <source>
        <dbReference type="Proteomes" id="UP000292423"/>
    </source>
</evidence>
<gene>
    <name evidence="2" type="ORF">EV700_2878</name>
</gene>
<dbReference type="Proteomes" id="UP000292423">
    <property type="component" value="Unassembled WGS sequence"/>
</dbReference>
<feature type="transmembrane region" description="Helical" evidence="1">
    <location>
        <begin position="162"/>
        <end position="183"/>
    </location>
</feature>
<keyword evidence="1" id="KW-0812">Transmembrane</keyword>
<dbReference type="SUPFAM" id="SSF48452">
    <property type="entry name" value="TPR-like"/>
    <property type="match status" value="1"/>
</dbReference>
<accession>A0A4Q7YJJ3</accession>
<comment type="caution">
    <text evidence="2">The sequence shown here is derived from an EMBL/GenBank/DDBJ whole genome shotgun (WGS) entry which is preliminary data.</text>
</comment>
<evidence type="ECO:0000313" key="2">
    <source>
        <dbReference type="EMBL" id="RZU37014.1"/>
    </source>
</evidence>
<keyword evidence="3" id="KW-1185">Reference proteome</keyword>
<feature type="transmembrane region" description="Helical" evidence="1">
    <location>
        <begin position="245"/>
        <end position="264"/>
    </location>
</feature>
<dbReference type="InterPro" id="IPR011990">
    <property type="entry name" value="TPR-like_helical_dom_sf"/>
</dbReference>
<name>A0A4Q7YJJ3_9GAMM</name>
<evidence type="ECO:0000256" key="1">
    <source>
        <dbReference type="SAM" id="Phobius"/>
    </source>
</evidence>
<evidence type="ECO:0008006" key="4">
    <source>
        <dbReference type="Google" id="ProtNLM"/>
    </source>
</evidence>